<dbReference type="InterPro" id="IPR046856">
    <property type="entry name" value="Gemin6_C"/>
</dbReference>
<dbReference type="GO" id="GO:0000387">
    <property type="term" value="P:spliceosomal snRNP assembly"/>
    <property type="evidence" value="ECO:0007669"/>
    <property type="project" value="TreeGrafter"/>
</dbReference>
<evidence type="ECO:0000256" key="4">
    <source>
        <dbReference type="ARBA" id="ARBA00022553"/>
    </source>
</evidence>
<dbReference type="InterPro" id="IPR009422">
    <property type="entry name" value="Gemin6"/>
</dbReference>
<dbReference type="InterPro" id="IPR047574">
    <property type="entry name" value="AD"/>
</dbReference>
<dbReference type="PANTHER" id="PTHR14710:SF2">
    <property type="entry name" value="GEM-ASSOCIATED PROTEIN 6"/>
    <property type="match status" value="1"/>
</dbReference>
<dbReference type="FunFam" id="2.30.30.100:FF:000038">
    <property type="entry name" value="Gem-associated protein 6"/>
    <property type="match status" value="1"/>
</dbReference>
<keyword evidence="6" id="KW-0508">mRNA splicing</keyword>
<evidence type="ECO:0000313" key="14">
    <source>
        <dbReference type="Proteomes" id="UP000824540"/>
    </source>
</evidence>
<keyword evidence="14" id="KW-1185">Reference proteome</keyword>
<evidence type="ECO:0000256" key="11">
    <source>
        <dbReference type="ARBA" id="ARBA00067670"/>
    </source>
</evidence>
<dbReference type="PROSITE" id="PS52001">
    <property type="entry name" value="AD"/>
    <property type="match status" value="1"/>
</dbReference>
<comment type="subcellular location">
    <subcellularLocation>
        <location evidence="1">Cytoplasm</location>
    </subcellularLocation>
    <subcellularLocation>
        <location evidence="8">Nucleus</location>
        <location evidence="8">Gem</location>
    </subcellularLocation>
    <subcellularLocation>
        <location evidence="2">Nucleus</location>
        <location evidence="2">Nucleoplasm</location>
    </subcellularLocation>
</comment>
<evidence type="ECO:0000259" key="12">
    <source>
        <dbReference type="PROSITE" id="PS52001"/>
    </source>
</evidence>
<evidence type="ECO:0000313" key="13">
    <source>
        <dbReference type="EMBL" id="KAG9338054.1"/>
    </source>
</evidence>
<dbReference type="InterPro" id="IPR046857">
    <property type="entry name" value="Gemin6_Sm-like_dom"/>
</dbReference>
<proteinExistence type="predicted"/>
<dbReference type="Gene3D" id="2.30.30.100">
    <property type="match status" value="1"/>
</dbReference>
<evidence type="ECO:0000256" key="5">
    <source>
        <dbReference type="ARBA" id="ARBA00022664"/>
    </source>
</evidence>
<gene>
    <name evidence="13" type="ORF">JZ751_027130</name>
</gene>
<comment type="function">
    <text evidence="9">The SMN complex catalyzes the assembly of small nuclear ribonucleoproteins (snRNPs), the building blocks of the spliceosome, and thereby plays an important role in the splicing of cellular pre-mRNAs. Most spliceosomal snRNPs contain a common set of Sm proteins SNRPB, SNRPD1, SNRPD2, SNRPD3, SNRPE, SNRPF and SNRPG that assemble in a heptameric protein ring on the Sm site of the small nuclear RNA to form the core snRNP (Sm core). In the cytosol, the Sm proteins SNRPD1, SNRPD2, SNRPE, SNRPF and SNRPG are trapped in an inactive 6S pICln-Sm complex by the chaperone CLNS1A that controls the assembly of the core snRNP. To assemble core snRNPs, the SMN complex accepts the trapped 5Sm proteins from CLNS1A forming an intermediate. Binding of snRNA inside 5Sm triggers eviction of the SMN complex, thereby allowing binding of SNRPD3 and SNRPB to complete assembly of the core snRNP.</text>
</comment>
<evidence type="ECO:0000256" key="8">
    <source>
        <dbReference type="ARBA" id="ARBA00034695"/>
    </source>
</evidence>
<evidence type="ECO:0000256" key="7">
    <source>
        <dbReference type="ARBA" id="ARBA00023242"/>
    </source>
</evidence>
<sequence length="171" mass="18990">MNEWCQKNPLEWNKYINKEVKVTADEKQQYQGWVFTVDPVSASVVLVNFQNTGKISVAVVMGHAVEGVEVIQEGDDTMAGRLSAVFMPEGCQVLSKEELERKKGCLRAWLEKNLIPVTEEGETLRVAGVLTVNPPYDPKDCSSSNEIILSRVQSLVESNPGNVTVRELPNV</sequence>
<dbReference type="GO" id="GO:0097504">
    <property type="term" value="C:Gemini of Cajal bodies"/>
    <property type="evidence" value="ECO:0007669"/>
    <property type="project" value="UniProtKB-SubCell"/>
</dbReference>
<dbReference type="OrthoDB" id="77463at2759"/>
<keyword evidence="3" id="KW-0963">Cytoplasm</keyword>
<evidence type="ECO:0000256" key="1">
    <source>
        <dbReference type="ARBA" id="ARBA00004496"/>
    </source>
</evidence>
<evidence type="ECO:0000256" key="2">
    <source>
        <dbReference type="ARBA" id="ARBA00004642"/>
    </source>
</evidence>
<dbReference type="Proteomes" id="UP000824540">
    <property type="component" value="Unassembled WGS sequence"/>
</dbReference>
<dbReference type="CDD" id="cd11676">
    <property type="entry name" value="Gemin6"/>
    <property type="match status" value="1"/>
</dbReference>
<protein>
    <recommendedName>
        <fullName evidence="11">Gem-associated protein 6</fullName>
    </recommendedName>
</protein>
<comment type="caution">
    <text evidence="13">The sequence shown here is derived from an EMBL/GenBank/DDBJ whole genome shotgun (WGS) entry which is preliminary data.</text>
</comment>
<feature type="domain" description="AD" evidence="12">
    <location>
        <begin position="69"/>
        <end position="164"/>
    </location>
</feature>
<evidence type="ECO:0000256" key="10">
    <source>
        <dbReference type="ARBA" id="ARBA00065613"/>
    </source>
</evidence>
<name>A0A8T2NDK7_9TELE</name>
<keyword evidence="4" id="KW-0597">Phosphoprotein</keyword>
<accession>A0A8T2NDK7</accession>
<dbReference type="EMBL" id="JAFBMS010000074">
    <property type="protein sequence ID" value="KAG9338054.1"/>
    <property type="molecule type" value="Genomic_DNA"/>
</dbReference>
<comment type="subunit">
    <text evidence="10">Part of the core SMN complex that contains SMN1, GEMIN2/SIP1, DDX20/GEMIN3, GEMIN4, GEMIN5, GEMIN6, GEMIN7, GEMIN8 and STRAP/UNRIP. Part of the SMN-Sm complex that contains SMN1, GEMIN2/SIP1, DDX20/GEMIN3, GEMIN4, GEMIN5, GEMIN6, GEMIN7, GEMIN8, STRAP/UNRIP and the Sm proteins SNRPB, SNRPD1, SNRPD2, SNRPD3, SNRPE, SNRPF and SNRPG. Interacts with GEMIN7; the interaction is direct. Interacts with GEMIN8; the interaction is direct. Interacts with SNRPB, SNRPD2, SNRPD3 and SNRPE; the interaction is direct.</text>
</comment>
<evidence type="ECO:0000256" key="6">
    <source>
        <dbReference type="ARBA" id="ARBA00023187"/>
    </source>
</evidence>
<organism evidence="13 14">
    <name type="scientific">Albula glossodonta</name>
    <name type="common">roundjaw bonefish</name>
    <dbReference type="NCBI Taxonomy" id="121402"/>
    <lineage>
        <taxon>Eukaryota</taxon>
        <taxon>Metazoa</taxon>
        <taxon>Chordata</taxon>
        <taxon>Craniata</taxon>
        <taxon>Vertebrata</taxon>
        <taxon>Euteleostomi</taxon>
        <taxon>Actinopterygii</taxon>
        <taxon>Neopterygii</taxon>
        <taxon>Teleostei</taxon>
        <taxon>Albuliformes</taxon>
        <taxon>Albulidae</taxon>
        <taxon>Albula</taxon>
    </lineage>
</organism>
<dbReference type="PANTHER" id="PTHR14710">
    <property type="entry name" value="GEM-ASSOCIATED PROTEIN 6"/>
    <property type="match status" value="1"/>
</dbReference>
<dbReference type="AlphaFoldDB" id="A0A8T2NDK7"/>
<dbReference type="GO" id="GO:0000245">
    <property type="term" value="P:spliceosomal complex assembly"/>
    <property type="evidence" value="ECO:0007669"/>
    <property type="project" value="InterPro"/>
</dbReference>
<dbReference type="GO" id="GO:0032797">
    <property type="term" value="C:SMN complex"/>
    <property type="evidence" value="ECO:0007669"/>
    <property type="project" value="TreeGrafter"/>
</dbReference>
<keyword evidence="5" id="KW-0507">mRNA processing</keyword>
<keyword evidence="7" id="KW-0539">Nucleus</keyword>
<evidence type="ECO:0000256" key="9">
    <source>
        <dbReference type="ARBA" id="ARBA00059373"/>
    </source>
</evidence>
<reference evidence="13" key="1">
    <citation type="thesis" date="2021" institute="BYU ScholarsArchive" country="Provo, UT, USA">
        <title>Applications of and Algorithms for Genome Assembly and Genomic Analyses with an Emphasis on Marine Teleosts.</title>
        <authorList>
            <person name="Pickett B.D."/>
        </authorList>
    </citation>
    <scope>NUCLEOTIDE SEQUENCE</scope>
    <source>
        <strain evidence="13">HI-2016</strain>
    </source>
</reference>
<dbReference type="Pfam" id="PF20417">
    <property type="entry name" value="Gemin6_C"/>
    <property type="match status" value="1"/>
</dbReference>
<dbReference type="Pfam" id="PF06372">
    <property type="entry name" value="Gemin6"/>
    <property type="match status" value="1"/>
</dbReference>
<evidence type="ECO:0000256" key="3">
    <source>
        <dbReference type="ARBA" id="ARBA00022490"/>
    </source>
</evidence>